<accession>A0A6J4J8E2</accession>
<proteinExistence type="predicted"/>
<organism evidence="2">
    <name type="scientific">uncultured Chloroflexia bacterium</name>
    <dbReference type="NCBI Taxonomy" id="1672391"/>
    <lineage>
        <taxon>Bacteria</taxon>
        <taxon>Bacillati</taxon>
        <taxon>Chloroflexota</taxon>
        <taxon>Chloroflexia</taxon>
        <taxon>environmental samples</taxon>
    </lineage>
</organism>
<reference evidence="2" key="1">
    <citation type="submission" date="2020-02" db="EMBL/GenBank/DDBJ databases">
        <authorList>
            <person name="Meier V. D."/>
        </authorList>
    </citation>
    <scope>NUCLEOTIDE SEQUENCE</scope>
    <source>
        <strain evidence="2">AVDCRST_MAG93</strain>
    </source>
</reference>
<evidence type="ECO:0000313" key="2">
    <source>
        <dbReference type="EMBL" id="CAA9273098.1"/>
    </source>
</evidence>
<name>A0A6J4J8E2_9CHLR</name>
<dbReference type="AlphaFoldDB" id="A0A6J4J8E2"/>
<feature type="domain" description="Insertion element IS150 protein InsJ-like helix-turn-helix" evidence="1">
    <location>
        <begin position="18"/>
        <end position="44"/>
    </location>
</feature>
<gene>
    <name evidence="2" type="ORF">AVDCRST_MAG93-2738</name>
</gene>
<dbReference type="Gene3D" id="1.10.10.60">
    <property type="entry name" value="Homeodomain-like"/>
    <property type="match status" value="1"/>
</dbReference>
<dbReference type="InterPro" id="IPR055247">
    <property type="entry name" value="InsJ-like_HTH"/>
</dbReference>
<evidence type="ECO:0000259" key="1">
    <source>
        <dbReference type="Pfam" id="PF13518"/>
    </source>
</evidence>
<dbReference type="EMBL" id="CADCTR010000938">
    <property type="protein sequence ID" value="CAA9273098.1"/>
    <property type="molecule type" value="Genomic_DNA"/>
</dbReference>
<dbReference type="Pfam" id="PF13518">
    <property type="entry name" value="HTH_28"/>
    <property type="match status" value="1"/>
</dbReference>
<dbReference type="InterPro" id="IPR009057">
    <property type="entry name" value="Homeodomain-like_sf"/>
</dbReference>
<protein>
    <recommendedName>
        <fullName evidence="1">Insertion element IS150 protein InsJ-like helix-turn-helix domain-containing protein</fullName>
    </recommendedName>
</protein>
<dbReference type="SUPFAM" id="SSF46689">
    <property type="entry name" value="Homeodomain-like"/>
    <property type="match status" value="1"/>
</dbReference>
<feature type="non-terminal residue" evidence="2">
    <location>
        <position position="56"/>
    </location>
</feature>
<feature type="non-terminal residue" evidence="2">
    <location>
        <position position="1"/>
    </location>
</feature>
<sequence length="56" mass="6236">GPGVYDVALRDDIRDWVLLQGHSQRDAAKHFGISRDTVSRLLKEADVSAFRSLTPV</sequence>